<dbReference type="EMBL" id="CGCX01000929">
    <property type="protein sequence ID" value="CFR85767.1"/>
    <property type="molecule type" value="Genomic_DNA"/>
</dbReference>
<evidence type="ECO:0000313" key="5">
    <source>
        <dbReference type="Proteomes" id="UP000038802"/>
    </source>
</evidence>
<evidence type="ECO:0000313" key="3">
    <source>
        <dbReference type="EMBL" id="COV49842.1"/>
    </source>
</evidence>
<dbReference type="EMBL" id="CHKL01000002">
    <property type="protein sequence ID" value="COV49842.1"/>
    <property type="molecule type" value="Genomic_DNA"/>
</dbReference>
<evidence type="ECO:0000313" key="7">
    <source>
        <dbReference type="Proteomes" id="UP000046680"/>
    </source>
</evidence>
<reference evidence="5 6" key="2">
    <citation type="submission" date="2015-03" db="EMBL/GenBank/DDBJ databases">
        <authorList>
            <consortium name="Pathogen Informatics"/>
        </authorList>
    </citation>
    <scope>NUCLEOTIDE SEQUENCE [LARGE SCALE GENOMIC DNA]</scope>
    <source>
        <strain evidence="1 7">C09601061</strain>
        <strain evidence="2 6">D00501624</strain>
        <strain evidence="5">K00500041</strain>
        <strain evidence="3 8">P00601463</strain>
    </source>
</reference>
<dbReference type="Proteomes" id="UP000039217">
    <property type="component" value="Unassembled WGS sequence"/>
</dbReference>
<dbReference type="Proteomes" id="UP000046680">
    <property type="component" value="Unassembled WGS sequence"/>
</dbReference>
<reference evidence="4" key="1">
    <citation type="submission" date="2015-03" db="EMBL/GenBank/DDBJ databases">
        <authorList>
            <person name="Murphy D."/>
        </authorList>
    </citation>
    <scope>NUCLEOTIDE SEQUENCE [LARGE SCALE GENOMIC DNA]</scope>
    <source>
        <strain evidence="4">K00500041</strain>
    </source>
</reference>
<evidence type="ECO:0000313" key="4">
    <source>
        <dbReference type="EMBL" id="COW08126.1"/>
    </source>
</evidence>
<evidence type="ECO:0000313" key="8">
    <source>
        <dbReference type="Proteomes" id="UP000048600"/>
    </source>
</evidence>
<accession>A0A0T9G5S7</accession>
<dbReference type="EMBL" id="CQQC01001296">
    <property type="protein sequence ID" value="CNV82306.1"/>
    <property type="molecule type" value="Genomic_DNA"/>
</dbReference>
<dbReference type="Proteomes" id="UP000048600">
    <property type="component" value="Unassembled WGS sequence"/>
</dbReference>
<protein>
    <submittedName>
        <fullName evidence="4">Uncharacterized protein</fullName>
    </submittedName>
</protein>
<proteinExistence type="predicted"/>
<sequence length="59" mass="6606">MPESYCAVTTYSPITAASMINPPNRLYSKNFTAARERPAPWPKPPMRKYIGISMASKNT</sequence>
<gene>
    <name evidence="1" type="ORF">ERS007657_02419</name>
    <name evidence="2" type="ORF">ERS007661_03136</name>
    <name evidence="4" type="ORF">ERS007703_02708</name>
    <name evidence="3" type="ORF">ERS007741_00032</name>
</gene>
<dbReference type="EMBL" id="CSAE01000314">
    <property type="protein sequence ID" value="COW08126.1"/>
    <property type="molecule type" value="Genomic_DNA"/>
</dbReference>
<evidence type="ECO:0000313" key="6">
    <source>
        <dbReference type="Proteomes" id="UP000039217"/>
    </source>
</evidence>
<dbReference type="AlphaFoldDB" id="A0A0T9G5S7"/>
<organism evidence="4 5">
    <name type="scientific">Mycobacterium tuberculosis</name>
    <dbReference type="NCBI Taxonomy" id="1773"/>
    <lineage>
        <taxon>Bacteria</taxon>
        <taxon>Bacillati</taxon>
        <taxon>Actinomycetota</taxon>
        <taxon>Actinomycetes</taxon>
        <taxon>Mycobacteriales</taxon>
        <taxon>Mycobacteriaceae</taxon>
        <taxon>Mycobacterium</taxon>
        <taxon>Mycobacterium tuberculosis complex</taxon>
    </lineage>
</organism>
<evidence type="ECO:0000313" key="2">
    <source>
        <dbReference type="EMBL" id="CNV82306.1"/>
    </source>
</evidence>
<dbReference type="Proteomes" id="UP000038802">
    <property type="component" value="Unassembled WGS sequence"/>
</dbReference>
<name>A0A0T9G5S7_MYCTX</name>
<evidence type="ECO:0000313" key="1">
    <source>
        <dbReference type="EMBL" id="CFR85767.1"/>
    </source>
</evidence>